<feature type="domain" description="Yeast cell wall synthesis Kre9/Knh1-like N-terminal" evidence="4">
    <location>
        <begin position="24"/>
        <end position="113"/>
    </location>
</feature>
<accession>A0A8H5F662</accession>
<dbReference type="GO" id="GO:0042546">
    <property type="term" value="P:cell wall biogenesis"/>
    <property type="evidence" value="ECO:0007669"/>
    <property type="project" value="InterPro"/>
</dbReference>
<keyword evidence="1 3" id="KW-0732">Signal</keyword>
<dbReference type="PANTHER" id="PTHR28154:SF1">
    <property type="entry name" value="CELL WALL SYNTHESIS PROTEIN KNH1-RELATED"/>
    <property type="match status" value="1"/>
</dbReference>
<feature type="chain" id="PRO_5034242116" description="Yeast cell wall synthesis Kre9/Knh1-like N-terminal domain-containing protein" evidence="3">
    <location>
        <begin position="18"/>
        <end position="223"/>
    </location>
</feature>
<organism evidence="5 6">
    <name type="scientific">Psilocybe cf. subviscida</name>
    <dbReference type="NCBI Taxonomy" id="2480587"/>
    <lineage>
        <taxon>Eukaryota</taxon>
        <taxon>Fungi</taxon>
        <taxon>Dikarya</taxon>
        <taxon>Basidiomycota</taxon>
        <taxon>Agaricomycotina</taxon>
        <taxon>Agaricomycetes</taxon>
        <taxon>Agaricomycetidae</taxon>
        <taxon>Agaricales</taxon>
        <taxon>Agaricineae</taxon>
        <taxon>Strophariaceae</taxon>
        <taxon>Psilocybe</taxon>
    </lineage>
</organism>
<dbReference type="GO" id="GO:0006078">
    <property type="term" value="P:(1-&gt;6)-beta-D-glucan biosynthetic process"/>
    <property type="evidence" value="ECO:0007669"/>
    <property type="project" value="InterPro"/>
</dbReference>
<keyword evidence="6" id="KW-1185">Reference proteome</keyword>
<comment type="caution">
    <text evidence="5">The sequence shown here is derived from an EMBL/GenBank/DDBJ whole genome shotgun (WGS) entry which is preliminary data.</text>
</comment>
<dbReference type="InterPro" id="IPR045328">
    <property type="entry name" value="Kre9/Knh1"/>
</dbReference>
<dbReference type="AlphaFoldDB" id="A0A8H5F662"/>
<feature type="region of interest" description="Disordered" evidence="2">
    <location>
        <begin position="155"/>
        <end position="200"/>
    </location>
</feature>
<evidence type="ECO:0000256" key="1">
    <source>
        <dbReference type="ARBA" id="ARBA00022729"/>
    </source>
</evidence>
<evidence type="ECO:0000259" key="4">
    <source>
        <dbReference type="Pfam" id="PF10342"/>
    </source>
</evidence>
<evidence type="ECO:0000256" key="2">
    <source>
        <dbReference type="SAM" id="MobiDB-lite"/>
    </source>
</evidence>
<sequence length="223" mass="22442">MFSKLLVLLTVSSAALATVFVTAPVASTTFTGGQPATIRWQDSGVAPSLKDFGPAKISIYAGNAQQQTSLQLLKDNVDVSTTSELTFTVDASIGPNSKEYFIRFESLGLKDAAQPQFPALAFSAKFALEKMTGVFTADVLSQIAGQSTAPLATAASTPAASSPATPASVTPSSKPTVAGSSTPAASSAKPSSPASATPTSGALMTRAGWAGALFGAVVGAAMF</sequence>
<proteinExistence type="predicted"/>
<evidence type="ECO:0000313" key="6">
    <source>
        <dbReference type="Proteomes" id="UP000567179"/>
    </source>
</evidence>
<dbReference type="PANTHER" id="PTHR28154">
    <property type="entry name" value="CELL WALL SYNTHESIS PROTEIN KNH1-RELATED"/>
    <property type="match status" value="1"/>
</dbReference>
<reference evidence="5 6" key="1">
    <citation type="journal article" date="2020" name="ISME J.">
        <title>Uncovering the hidden diversity of litter-decomposition mechanisms in mushroom-forming fungi.</title>
        <authorList>
            <person name="Floudas D."/>
            <person name="Bentzer J."/>
            <person name="Ahren D."/>
            <person name="Johansson T."/>
            <person name="Persson P."/>
            <person name="Tunlid A."/>
        </authorList>
    </citation>
    <scope>NUCLEOTIDE SEQUENCE [LARGE SCALE GENOMIC DNA]</scope>
    <source>
        <strain evidence="5 6">CBS 101986</strain>
    </source>
</reference>
<evidence type="ECO:0000256" key="3">
    <source>
        <dbReference type="SAM" id="SignalP"/>
    </source>
</evidence>
<gene>
    <name evidence="5" type="ORF">D9619_009578</name>
</gene>
<evidence type="ECO:0000313" key="5">
    <source>
        <dbReference type="EMBL" id="KAF5325199.1"/>
    </source>
</evidence>
<dbReference type="Pfam" id="PF10342">
    <property type="entry name" value="Kre9_KNH"/>
    <property type="match status" value="1"/>
</dbReference>
<dbReference type="InterPro" id="IPR018466">
    <property type="entry name" value="Kre9/Knh1-like_N"/>
</dbReference>
<dbReference type="EMBL" id="JAACJJ010000015">
    <property type="protein sequence ID" value="KAF5325199.1"/>
    <property type="molecule type" value="Genomic_DNA"/>
</dbReference>
<dbReference type="Proteomes" id="UP000567179">
    <property type="component" value="Unassembled WGS sequence"/>
</dbReference>
<dbReference type="OrthoDB" id="2432613at2759"/>
<name>A0A8H5F662_9AGAR</name>
<protein>
    <recommendedName>
        <fullName evidence="4">Yeast cell wall synthesis Kre9/Knh1-like N-terminal domain-containing protein</fullName>
    </recommendedName>
</protein>
<feature type="signal peptide" evidence="3">
    <location>
        <begin position="1"/>
        <end position="17"/>
    </location>
</feature>